<evidence type="ECO:0000256" key="7">
    <source>
        <dbReference type="ARBA" id="ARBA00033408"/>
    </source>
</evidence>
<dbReference type="SUPFAM" id="SSF52540">
    <property type="entry name" value="P-loop containing nucleoside triphosphate hydrolases"/>
    <property type="match status" value="1"/>
</dbReference>
<evidence type="ECO:0000256" key="4">
    <source>
        <dbReference type="ARBA" id="ARBA00022763"/>
    </source>
</evidence>
<evidence type="ECO:0000313" key="9">
    <source>
        <dbReference type="EMBL" id="KAL3799200.1"/>
    </source>
</evidence>
<evidence type="ECO:0000256" key="5">
    <source>
        <dbReference type="ARBA" id="ARBA00022840"/>
    </source>
</evidence>
<protein>
    <recommendedName>
        <fullName evidence="2">DNA repair protein RecN</fullName>
    </recommendedName>
    <alternativeName>
        <fullName evidence="7">Recombination protein N</fullName>
    </alternativeName>
</protein>
<evidence type="ECO:0000256" key="6">
    <source>
        <dbReference type="ARBA" id="ARBA00023204"/>
    </source>
</evidence>
<dbReference type="PANTHER" id="PTHR11059:SF0">
    <property type="entry name" value="DNA REPAIR PROTEIN RECN"/>
    <property type="match status" value="1"/>
</dbReference>
<keyword evidence="3" id="KW-0547">Nucleotide-binding</keyword>
<proteinExistence type="inferred from homology"/>
<dbReference type="InterPro" id="IPR027417">
    <property type="entry name" value="P-loop_NTPase"/>
</dbReference>
<evidence type="ECO:0000256" key="1">
    <source>
        <dbReference type="ARBA" id="ARBA00009441"/>
    </source>
</evidence>
<organism evidence="9 10">
    <name type="scientific">Cyclotella atomus</name>
    <dbReference type="NCBI Taxonomy" id="382360"/>
    <lineage>
        <taxon>Eukaryota</taxon>
        <taxon>Sar</taxon>
        <taxon>Stramenopiles</taxon>
        <taxon>Ochrophyta</taxon>
        <taxon>Bacillariophyta</taxon>
        <taxon>Coscinodiscophyceae</taxon>
        <taxon>Thalassiosirophycidae</taxon>
        <taxon>Stephanodiscales</taxon>
        <taxon>Stephanodiscaceae</taxon>
        <taxon>Cyclotella</taxon>
    </lineage>
</organism>
<keyword evidence="8" id="KW-0175">Coiled coil</keyword>
<name>A0ABD3QNA2_9STRA</name>
<dbReference type="Gene3D" id="3.40.50.300">
    <property type="entry name" value="P-loop containing nucleotide triphosphate hydrolases"/>
    <property type="match status" value="2"/>
</dbReference>
<accession>A0ABD3QNA2</accession>
<comment type="caution">
    <text evidence="9">The sequence shown here is derived from an EMBL/GenBank/DDBJ whole genome shotgun (WGS) entry which is preliminary data.</text>
</comment>
<dbReference type="PANTHER" id="PTHR11059">
    <property type="entry name" value="DNA REPAIR PROTEIN RECN"/>
    <property type="match status" value="1"/>
</dbReference>
<keyword evidence="10" id="KW-1185">Reference proteome</keyword>
<dbReference type="EMBL" id="JALLPJ020000193">
    <property type="protein sequence ID" value="KAL3799200.1"/>
    <property type="molecule type" value="Genomic_DNA"/>
</dbReference>
<keyword evidence="5" id="KW-0067">ATP-binding</keyword>
<reference evidence="9 10" key="1">
    <citation type="submission" date="2024-10" db="EMBL/GenBank/DDBJ databases">
        <title>Updated reference genomes for cyclostephanoid diatoms.</title>
        <authorList>
            <person name="Roberts W.R."/>
            <person name="Alverson A.J."/>
        </authorList>
    </citation>
    <scope>NUCLEOTIDE SEQUENCE [LARGE SCALE GENOMIC DNA]</scope>
    <source>
        <strain evidence="9 10">AJA010-31</strain>
    </source>
</reference>
<evidence type="ECO:0000313" key="10">
    <source>
        <dbReference type="Proteomes" id="UP001530400"/>
    </source>
</evidence>
<dbReference type="Proteomes" id="UP001530400">
    <property type="component" value="Unassembled WGS sequence"/>
</dbReference>
<dbReference type="GO" id="GO:0006281">
    <property type="term" value="P:DNA repair"/>
    <property type="evidence" value="ECO:0007669"/>
    <property type="project" value="UniProtKB-KW"/>
</dbReference>
<dbReference type="InterPro" id="IPR004604">
    <property type="entry name" value="DNA_recomb/repair_RecN"/>
</dbReference>
<evidence type="ECO:0000256" key="3">
    <source>
        <dbReference type="ARBA" id="ARBA00022741"/>
    </source>
</evidence>
<keyword evidence="4" id="KW-0227">DNA damage</keyword>
<dbReference type="AlphaFoldDB" id="A0ABD3QNA2"/>
<comment type="similarity">
    <text evidence="1">Belongs to the RecN family.</text>
</comment>
<evidence type="ECO:0000256" key="8">
    <source>
        <dbReference type="SAM" id="Coils"/>
    </source>
</evidence>
<feature type="coiled-coil region" evidence="8">
    <location>
        <begin position="173"/>
        <end position="200"/>
    </location>
</feature>
<dbReference type="GO" id="GO:0005524">
    <property type="term" value="F:ATP binding"/>
    <property type="evidence" value="ECO:0007669"/>
    <property type="project" value="UniProtKB-KW"/>
</dbReference>
<evidence type="ECO:0000256" key="2">
    <source>
        <dbReference type="ARBA" id="ARBA00021315"/>
    </source>
</evidence>
<keyword evidence="6" id="KW-0234">DNA repair</keyword>
<sequence length="706" mass="76312">MKNDDNDDEITIRFAPSDETAAGFVAVTGESGSGKSLLVSKAIDLVTGGKVVPSLLPSSSGDSRESETRVELVVNLAEPQLSSVSSSLRNFGVDPKILCNEPSRSQLHLSRTILRADASGRVKSLCRINGKHVSLKTLRSVSSPLFTRVDVATASAALSRPVSRLAMIDTAVSDVLKRECMDSKNEYERARKKRRQLEKQLDERVLPVGMKRGGRSLTEEDMEMLQHWADELDQFESRINTFREAILVQYNELMADVYNNGSKKSNLDEILQKLRKNTWADAEVSEDASLFANLLGFRGEIKAVETKLASANAAYSMLSSMSSPDFAAVALDKVRKLLYSMARDDNGPLFDSIEKTHDLLNELEEALNDCARSIDGGSNSVISVLEKMVCPGISLEQIDTIVADWNSLARKHGISPYSLPKCHESLRQELDGNAEALMLLPAAEQDERLALKKYSATCKQLSDARLIVASSLSKSVTEMLPSLGLDGTTFQVQMSLRTGGFDDPYCGSESLGVDIADFLLLHQKSSSDSGSQSGGNIDQVGSSGEKSRVLLAIETCLPGSIGTVCNAYTTSSENLQYNAVKAPPLAIVYDEIDAHVGGRAAVTMAKLLADQTRRQSRTGTQIIAITHSASVAAIADQHIVVERSPAQSAEASSKVRVYSVDGSERSKEIARMASGDLASGEAQAFANALIRDARQAGVSNSHSQMH</sequence>
<gene>
    <name evidence="9" type="ORF">ACHAWO_002920</name>
</gene>